<protein>
    <submittedName>
        <fullName evidence="1">Uncharacterized protein</fullName>
    </submittedName>
</protein>
<proteinExistence type="predicted"/>
<accession>A0A6J7X6A2</accession>
<sequence length="121" mass="13612">MSNTNLITFIDHIGRTIIGEFGSDVDNGHSFTVKNPAIIHVQPTQQGQLNVQTIPLYFREFVGEKSKENGTVWKYHYSSVVLGVDVDNDPRLVEQYTKLFAAPSTLATSDEPQVVRLFDEE</sequence>
<dbReference type="EMBL" id="LR798360">
    <property type="protein sequence ID" value="CAB5226401.1"/>
    <property type="molecule type" value="Genomic_DNA"/>
</dbReference>
<reference evidence="1" key="1">
    <citation type="submission" date="2020-05" db="EMBL/GenBank/DDBJ databases">
        <authorList>
            <person name="Chiriac C."/>
            <person name="Salcher M."/>
            <person name="Ghai R."/>
            <person name="Kavagutti S V."/>
        </authorList>
    </citation>
    <scope>NUCLEOTIDE SEQUENCE</scope>
</reference>
<gene>
    <name evidence="1" type="ORF">UFOVP760_177</name>
</gene>
<name>A0A6J7X6A2_9CAUD</name>
<organism evidence="1">
    <name type="scientific">uncultured Caudovirales phage</name>
    <dbReference type="NCBI Taxonomy" id="2100421"/>
    <lineage>
        <taxon>Viruses</taxon>
        <taxon>Duplodnaviria</taxon>
        <taxon>Heunggongvirae</taxon>
        <taxon>Uroviricota</taxon>
        <taxon>Caudoviricetes</taxon>
        <taxon>Peduoviridae</taxon>
        <taxon>Maltschvirus</taxon>
        <taxon>Maltschvirus maltsch</taxon>
    </lineage>
</organism>
<evidence type="ECO:0000313" key="1">
    <source>
        <dbReference type="EMBL" id="CAB5226401.1"/>
    </source>
</evidence>